<feature type="transmembrane region" description="Helical" evidence="8">
    <location>
        <begin position="137"/>
        <end position="160"/>
    </location>
</feature>
<sequence>MNLAQVLLPECIAAASSIAAVVGGGVAADEGKEGDLGRRMWRRMLLVRDEGKETWIYKCMAALVVGLATETETVVMIKKRATVKDLDVLWKMTIVTSATAGYHLLHLLRCMALVWHGKNPSQDNKFVAWFYFVLDQGVTYATFGVTMAGLEVAFVAAFGVSELQWSRLCNIYTRFCVEIGGGLFCGLVASLAMAIVASISAYHLFRLYPRRPHSSKVLVSRRQWLHSLY</sequence>
<proteinExistence type="inferred from homology"/>
<accession>A0AAQ3QR19</accession>
<evidence type="ECO:0000256" key="1">
    <source>
        <dbReference type="ARBA" id="ARBA00004651"/>
    </source>
</evidence>
<feature type="domain" description="Casparian strip membrane protein" evidence="9">
    <location>
        <begin position="59"/>
        <end position="191"/>
    </location>
</feature>
<keyword evidence="4 8" id="KW-1003">Cell membrane</keyword>
<keyword evidence="5 8" id="KW-0812">Transmembrane</keyword>
<keyword evidence="7 8" id="KW-0472">Membrane</keyword>
<comment type="similarity">
    <text evidence="2 8">Belongs to the Casparian strip membrane proteins (CASP) family.</text>
</comment>
<dbReference type="PANTHER" id="PTHR33573">
    <property type="entry name" value="CASP-LIKE PROTEIN 4A4"/>
    <property type="match status" value="1"/>
</dbReference>
<dbReference type="NCBIfam" id="TIGR01569">
    <property type="entry name" value="A_tha_TIGR01569"/>
    <property type="match status" value="1"/>
</dbReference>
<evidence type="ECO:0000256" key="3">
    <source>
        <dbReference type="ARBA" id="ARBA00011489"/>
    </source>
</evidence>
<evidence type="ECO:0000313" key="10">
    <source>
        <dbReference type="EMBL" id="WOL17370.1"/>
    </source>
</evidence>
<dbReference type="Pfam" id="PF04535">
    <property type="entry name" value="CASP_dom"/>
    <property type="match status" value="1"/>
</dbReference>
<reference evidence="10 11" key="1">
    <citation type="submission" date="2023-10" db="EMBL/GenBank/DDBJ databases">
        <title>Chromosome-scale genome assembly provides insights into flower coloration mechanisms of Canna indica.</title>
        <authorList>
            <person name="Li C."/>
        </authorList>
    </citation>
    <scope>NUCLEOTIDE SEQUENCE [LARGE SCALE GENOMIC DNA]</scope>
    <source>
        <tissue evidence="10">Flower</tissue>
    </source>
</reference>
<dbReference type="InterPro" id="IPR006459">
    <property type="entry name" value="CASP/CASPL"/>
</dbReference>
<evidence type="ECO:0000256" key="6">
    <source>
        <dbReference type="ARBA" id="ARBA00022989"/>
    </source>
</evidence>
<gene>
    <name evidence="10" type="ORF">Cni_G26162</name>
</gene>
<dbReference type="InterPro" id="IPR006702">
    <property type="entry name" value="CASP_dom"/>
</dbReference>
<evidence type="ECO:0000256" key="8">
    <source>
        <dbReference type="RuleBase" id="RU361233"/>
    </source>
</evidence>
<evidence type="ECO:0000313" key="11">
    <source>
        <dbReference type="Proteomes" id="UP001327560"/>
    </source>
</evidence>
<evidence type="ECO:0000256" key="4">
    <source>
        <dbReference type="ARBA" id="ARBA00022475"/>
    </source>
</evidence>
<dbReference type="Proteomes" id="UP001327560">
    <property type="component" value="Chromosome 8"/>
</dbReference>
<keyword evidence="11" id="KW-1185">Reference proteome</keyword>
<comment type="subcellular location">
    <subcellularLocation>
        <location evidence="1 8">Cell membrane</location>
        <topology evidence="1 8">Multi-pass membrane protein</topology>
    </subcellularLocation>
</comment>
<keyword evidence="6 8" id="KW-1133">Transmembrane helix</keyword>
<comment type="subunit">
    <text evidence="3 8">Homodimer and heterodimers.</text>
</comment>
<evidence type="ECO:0000256" key="7">
    <source>
        <dbReference type="ARBA" id="ARBA00023136"/>
    </source>
</evidence>
<dbReference type="GO" id="GO:0005886">
    <property type="term" value="C:plasma membrane"/>
    <property type="evidence" value="ECO:0007669"/>
    <property type="project" value="UniProtKB-SubCell"/>
</dbReference>
<comment type="caution">
    <text evidence="8">Lacks conserved residue(s) required for the propagation of feature annotation.</text>
</comment>
<feature type="transmembrane region" description="Helical" evidence="8">
    <location>
        <begin position="181"/>
        <end position="205"/>
    </location>
</feature>
<dbReference type="PANTHER" id="PTHR33573:SF30">
    <property type="entry name" value="CASP-LIKE PROTEIN 2C1-RELATED"/>
    <property type="match status" value="1"/>
</dbReference>
<name>A0AAQ3QR19_9LILI</name>
<evidence type="ECO:0000259" key="9">
    <source>
        <dbReference type="Pfam" id="PF04535"/>
    </source>
</evidence>
<dbReference type="EMBL" id="CP136897">
    <property type="protein sequence ID" value="WOL17370.1"/>
    <property type="molecule type" value="Genomic_DNA"/>
</dbReference>
<organism evidence="10 11">
    <name type="scientific">Canna indica</name>
    <name type="common">Indian-shot</name>
    <dbReference type="NCBI Taxonomy" id="4628"/>
    <lineage>
        <taxon>Eukaryota</taxon>
        <taxon>Viridiplantae</taxon>
        <taxon>Streptophyta</taxon>
        <taxon>Embryophyta</taxon>
        <taxon>Tracheophyta</taxon>
        <taxon>Spermatophyta</taxon>
        <taxon>Magnoliopsida</taxon>
        <taxon>Liliopsida</taxon>
        <taxon>Zingiberales</taxon>
        <taxon>Cannaceae</taxon>
        <taxon>Canna</taxon>
    </lineage>
</organism>
<evidence type="ECO:0000256" key="2">
    <source>
        <dbReference type="ARBA" id="ARBA00007651"/>
    </source>
</evidence>
<dbReference type="AlphaFoldDB" id="A0AAQ3QR19"/>
<protein>
    <recommendedName>
        <fullName evidence="8">CASP-like protein</fullName>
    </recommendedName>
</protein>
<evidence type="ECO:0000256" key="5">
    <source>
        <dbReference type="ARBA" id="ARBA00022692"/>
    </source>
</evidence>